<evidence type="ECO:0000313" key="12">
    <source>
        <dbReference type="EMBL" id="PWI59016.1"/>
    </source>
</evidence>
<evidence type="ECO:0000256" key="5">
    <source>
        <dbReference type="ARBA" id="ARBA00022679"/>
    </source>
</evidence>
<evidence type="ECO:0000256" key="7">
    <source>
        <dbReference type="ARBA" id="ARBA00022898"/>
    </source>
</evidence>
<dbReference type="AlphaFoldDB" id="A0A2U3DCL5"/>
<dbReference type="InterPro" id="IPR004839">
    <property type="entry name" value="Aminotransferase_I/II_large"/>
</dbReference>
<protein>
    <recommendedName>
        <fullName evidence="10">8-amino-7-ketopelargonate synthase</fullName>
        <ecNumber evidence="10">2.3.1.47</ecNumber>
    </recommendedName>
</protein>
<accession>A0A2U3DCL5</accession>
<comment type="catalytic activity">
    <reaction evidence="8 10">
        <text>6-carboxyhexanoyl-[ACP] + L-alanine + H(+) = (8S)-8-amino-7-oxononanoate + holo-[ACP] + CO2</text>
        <dbReference type="Rhea" id="RHEA:42288"/>
        <dbReference type="Rhea" id="RHEA-COMP:9685"/>
        <dbReference type="Rhea" id="RHEA-COMP:9955"/>
        <dbReference type="ChEBI" id="CHEBI:15378"/>
        <dbReference type="ChEBI" id="CHEBI:16526"/>
        <dbReference type="ChEBI" id="CHEBI:57972"/>
        <dbReference type="ChEBI" id="CHEBI:64479"/>
        <dbReference type="ChEBI" id="CHEBI:78846"/>
        <dbReference type="ChEBI" id="CHEBI:149468"/>
        <dbReference type="EC" id="2.3.1.47"/>
    </reaction>
</comment>
<comment type="caution">
    <text evidence="12">The sequence shown here is derived from an EMBL/GenBank/DDBJ whole genome shotgun (WGS) entry which is preliminary data.</text>
</comment>
<dbReference type="GO" id="GO:0008710">
    <property type="term" value="F:8-amino-7-oxononanoate synthase activity"/>
    <property type="evidence" value="ECO:0007669"/>
    <property type="project" value="UniProtKB-UniRule"/>
</dbReference>
<dbReference type="GO" id="GO:0030170">
    <property type="term" value="F:pyridoxal phosphate binding"/>
    <property type="evidence" value="ECO:0007669"/>
    <property type="project" value="InterPro"/>
</dbReference>
<evidence type="ECO:0000256" key="9">
    <source>
        <dbReference type="PIRSR" id="PIRSR604723-51"/>
    </source>
</evidence>
<evidence type="ECO:0000256" key="8">
    <source>
        <dbReference type="ARBA" id="ARBA00047715"/>
    </source>
</evidence>
<dbReference type="NCBIfam" id="TIGR00858">
    <property type="entry name" value="bioF"/>
    <property type="match status" value="1"/>
</dbReference>
<feature type="modified residue" description="N6-(pyridoxal phosphate)lysine" evidence="9">
    <location>
        <position position="237"/>
    </location>
</feature>
<evidence type="ECO:0000256" key="2">
    <source>
        <dbReference type="ARBA" id="ARBA00004746"/>
    </source>
</evidence>
<dbReference type="PANTHER" id="PTHR13693:SF3">
    <property type="entry name" value="LD36009P"/>
    <property type="match status" value="1"/>
</dbReference>
<dbReference type="Proteomes" id="UP000245380">
    <property type="component" value="Unassembled WGS sequence"/>
</dbReference>
<dbReference type="Gene3D" id="3.90.1150.10">
    <property type="entry name" value="Aspartate Aminotransferase, domain 1"/>
    <property type="match status" value="1"/>
</dbReference>
<evidence type="ECO:0000259" key="11">
    <source>
        <dbReference type="Pfam" id="PF00155"/>
    </source>
</evidence>
<reference evidence="12 13" key="1">
    <citation type="submission" date="2016-11" db="EMBL/GenBank/DDBJ databases">
        <title>Comparative genomics of Acidibacillus ferroxidans species.</title>
        <authorList>
            <person name="Oliveira G."/>
            <person name="Nunes G."/>
            <person name="Oliveira R."/>
            <person name="Araujo F."/>
            <person name="Salim A."/>
            <person name="Scholte L."/>
            <person name="Morais D."/>
            <person name="Nancucheo I."/>
            <person name="Johnson D.B."/>
            <person name="Grail B."/>
            <person name="Bittencourt J."/>
            <person name="Valadares R."/>
        </authorList>
    </citation>
    <scope>NUCLEOTIDE SEQUENCE [LARGE SCALE GENOMIC DNA]</scope>
    <source>
        <strain evidence="12 13">Y002</strain>
    </source>
</reference>
<dbReference type="CDD" id="cd06454">
    <property type="entry name" value="KBL_like"/>
    <property type="match status" value="1"/>
</dbReference>
<dbReference type="InterPro" id="IPR001917">
    <property type="entry name" value="Aminotrans_II_pyridoxalP_BS"/>
</dbReference>
<keyword evidence="7 9" id="KW-0663">Pyridoxal phosphate</keyword>
<dbReference type="InterPro" id="IPR015422">
    <property type="entry name" value="PyrdxlP-dep_Trfase_small"/>
</dbReference>
<comment type="function">
    <text evidence="10">Catalyzes the decarboxylative condensation of pimeloyl-[acyl-carrier protein] and L-alanine to produce 8-amino-7-oxononanoate (AON), [acyl-carrier protein], and carbon dioxide.</text>
</comment>
<dbReference type="GO" id="GO:0009102">
    <property type="term" value="P:biotin biosynthetic process"/>
    <property type="evidence" value="ECO:0007669"/>
    <property type="project" value="UniProtKB-UniRule"/>
</dbReference>
<organism evidence="12 13">
    <name type="scientific">Sulfoacidibacillus thermotolerans</name>
    <name type="common">Acidibacillus sulfuroxidans</name>
    <dbReference type="NCBI Taxonomy" id="1765684"/>
    <lineage>
        <taxon>Bacteria</taxon>
        <taxon>Bacillati</taxon>
        <taxon>Bacillota</taxon>
        <taxon>Bacilli</taxon>
        <taxon>Bacillales</taxon>
        <taxon>Alicyclobacillaceae</taxon>
        <taxon>Sulfoacidibacillus</taxon>
    </lineage>
</organism>
<dbReference type="EC" id="2.3.1.47" evidence="10"/>
<sequence>MQEFEEALLTLREAGRYRQLRRMESASAPRVQVESRELVMCASNNYLGFANDERVIQAACAALQTYGTGASGSRLITGNSTLHEQLEATIARFKQTESAILFNTGYMANVAALTTLFGDGDVIFSDELNHASIIDGCRMSKAQVVIYRHSDMADLQGKMEEFHHAKKKLIVTDGVFSMDGDIAPLPQIVELAQREQAFVMVDDAHATGVLGAHGGGTVDYFQLDARYVQIQVGTLSKAISSEGGFIAGDQVLIDYLRNKARPFIFSTALSPGVVAAALTAIELIGAEADRRNRLHRLSIQLRSALAARGFQVQQGETPIIPVVIGEERRALAFAKRLETLGVFAPAIRPPSVPVGSSRIRLTLMATHSDRDLELILHAFETAGKEVGVIS</sequence>
<comment type="similarity">
    <text evidence="3 10">Belongs to the class-II pyridoxal-phosphate-dependent aminotransferase family. BioF subfamily.</text>
</comment>
<dbReference type="OrthoDB" id="9807157at2"/>
<dbReference type="SUPFAM" id="SSF53383">
    <property type="entry name" value="PLP-dependent transferases"/>
    <property type="match status" value="1"/>
</dbReference>
<keyword evidence="13" id="KW-1185">Reference proteome</keyword>
<feature type="domain" description="Aminotransferase class I/classII large" evidence="11">
    <location>
        <begin position="42"/>
        <end position="378"/>
    </location>
</feature>
<evidence type="ECO:0000313" key="13">
    <source>
        <dbReference type="Proteomes" id="UP000245380"/>
    </source>
</evidence>
<evidence type="ECO:0000256" key="4">
    <source>
        <dbReference type="ARBA" id="ARBA00011738"/>
    </source>
</evidence>
<comment type="pathway">
    <text evidence="2 10">Cofactor biosynthesis; biotin biosynthesis.</text>
</comment>
<dbReference type="InterPro" id="IPR015421">
    <property type="entry name" value="PyrdxlP-dep_Trfase_major"/>
</dbReference>
<keyword evidence="5 10" id="KW-0808">Transferase</keyword>
<dbReference type="UniPathway" id="UPA00078"/>
<proteinExistence type="inferred from homology"/>
<evidence type="ECO:0000256" key="6">
    <source>
        <dbReference type="ARBA" id="ARBA00022756"/>
    </source>
</evidence>
<keyword evidence="6" id="KW-0093">Biotin biosynthesis</keyword>
<name>A0A2U3DCL5_SULT2</name>
<dbReference type="FunFam" id="3.40.640.10:FF:000006">
    <property type="entry name" value="5-aminolevulinate synthase, mitochondrial"/>
    <property type="match status" value="1"/>
</dbReference>
<dbReference type="InterPro" id="IPR050087">
    <property type="entry name" value="AON_synthase_class-II"/>
</dbReference>
<dbReference type="PANTHER" id="PTHR13693">
    <property type="entry name" value="CLASS II AMINOTRANSFERASE/8-AMINO-7-OXONONANOATE SYNTHASE"/>
    <property type="match status" value="1"/>
</dbReference>
<comment type="subunit">
    <text evidence="4 10">Homodimer.</text>
</comment>
<dbReference type="Gene3D" id="3.40.640.10">
    <property type="entry name" value="Type I PLP-dependent aspartate aminotransferase-like (Major domain)"/>
    <property type="match status" value="1"/>
</dbReference>
<evidence type="ECO:0000256" key="1">
    <source>
        <dbReference type="ARBA" id="ARBA00001933"/>
    </source>
</evidence>
<dbReference type="Pfam" id="PF00155">
    <property type="entry name" value="Aminotran_1_2"/>
    <property type="match status" value="1"/>
</dbReference>
<comment type="cofactor">
    <cofactor evidence="1 9 10">
        <name>pyridoxal 5'-phosphate</name>
        <dbReference type="ChEBI" id="CHEBI:597326"/>
    </cofactor>
</comment>
<gene>
    <name evidence="12" type="ORF">BM613_01940</name>
</gene>
<evidence type="ECO:0000256" key="10">
    <source>
        <dbReference type="RuleBase" id="RU003693"/>
    </source>
</evidence>
<evidence type="ECO:0000256" key="3">
    <source>
        <dbReference type="ARBA" id="ARBA00010008"/>
    </source>
</evidence>
<dbReference type="InterPro" id="IPR004723">
    <property type="entry name" value="AONS_Archaea/Proteobacteria"/>
</dbReference>
<dbReference type="EMBL" id="MPDK01000002">
    <property type="protein sequence ID" value="PWI59016.1"/>
    <property type="molecule type" value="Genomic_DNA"/>
</dbReference>
<dbReference type="InterPro" id="IPR015424">
    <property type="entry name" value="PyrdxlP-dep_Trfase"/>
</dbReference>
<dbReference type="PROSITE" id="PS00599">
    <property type="entry name" value="AA_TRANSFER_CLASS_2"/>
    <property type="match status" value="1"/>
</dbReference>